<feature type="coiled-coil region" evidence="1">
    <location>
        <begin position="67"/>
        <end position="94"/>
    </location>
</feature>
<dbReference type="RefSeq" id="WP_150336534.1">
    <property type="nucleotide sequence ID" value="NZ_JAERIX010000056.1"/>
</dbReference>
<gene>
    <name evidence="3" type="ORF">F4V45_00225</name>
</gene>
<accession>A0A5M9QRW2</accession>
<keyword evidence="1" id="KW-0175">Coiled coil</keyword>
<comment type="caution">
    <text evidence="3">The sequence shown here is derived from an EMBL/GenBank/DDBJ whole genome shotgun (WGS) entry which is preliminary data.</text>
</comment>
<dbReference type="EMBL" id="VXKE01000001">
    <property type="protein sequence ID" value="KAA8711444.1"/>
    <property type="molecule type" value="Genomic_DNA"/>
</dbReference>
<evidence type="ECO:0000256" key="1">
    <source>
        <dbReference type="SAM" id="Coils"/>
    </source>
</evidence>
<dbReference type="Proteomes" id="UP000323707">
    <property type="component" value="Unassembled WGS sequence"/>
</dbReference>
<name>A0A5M9QRW2_9HELI</name>
<evidence type="ECO:0008006" key="5">
    <source>
        <dbReference type="Google" id="ProtNLM"/>
    </source>
</evidence>
<protein>
    <recommendedName>
        <fullName evidence="5">Septum formation initiator</fullName>
    </recommendedName>
</protein>
<sequence>MPTSHKDPYRDIRVDTSEKAALYEEEPTSGLHIRYLILIYSALFLALLISMPKIWLSSSIYYISRDINKLQTQSDLLKEEHRRLQNERESLRYQYLKTQSTPNAPTPKEI</sequence>
<evidence type="ECO:0000313" key="3">
    <source>
        <dbReference type="EMBL" id="KAA8711444.1"/>
    </source>
</evidence>
<evidence type="ECO:0000313" key="4">
    <source>
        <dbReference type="Proteomes" id="UP000323707"/>
    </source>
</evidence>
<keyword evidence="2" id="KW-0812">Transmembrane</keyword>
<dbReference type="AlphaFoldDB" id="A0A5M9QRW2"/>
<keyword evidence="2" id="KW-0472">Membrane</keyword>
<keyword evidence="2" id="KW-1133">Transmembrane helix</keyword>
<reference evidence="3 4" key="1">
    <citation type="submission" date="2019-09" db="EMBL/GenBank/DDBJ databases">
        <title>Draft genome sequence of various Type strains from the CCUG.</title>
        <authorList>
            <person name="Pineiro-Iglesias B."/>
            <person name="Tunovic T."/>
            <person name="Unosson C."/>
            <person name="Inganas E."/>
            <person name="Ohlen M."/>
            <person name="Cardew S."/>
            <person name="Jensie-Markopoulos S."/>
            <person name="Salva-Serra F."/>
            <person name="Jaen-Luchoro D."/>
            <person name="Karlsson R."/>
            <person name="Svensson-Stadler L."/>
            <person name="Chun J."/>
            <person name="Moore E."/>
        </authorList>
    </citation>
    <scope>NUCLEOTIDE SEQUENCE [LARGE SCALE GENOMIC DNA]</scope>
    <source>
        <strain evidence="3 4">CCUG 32756T</strain>
    </source>
</reference>
<feature type="transmembrane region" description="Helical" evidence="2">
    <location>
        <begin position="33"/>
        <end position="56"/>
    </location>
</feature>
<proteinExistence type="predicted"/>
<evidence type="ECO:0000256" key="2">
    <source>
        <dbReference type="SAM" id="Phobius"/>
    </source>
</evidence>
<organism evidence="3 4">
    <name type="scientific">Helicobacter canis</name>
    <dbReference type="NCBI Taxonomy" id="29419"/>
    <lineage>
        <taxon>Bacteria</taxon>
        <taxon>Pseudomonadati</taxon>
        <taxon>Campylobacterota</taxon>
        <taxon>Epsilonproteobacteria</taxon>
        <taxon>Campylobacterales</taxon>
        <taxon>Helicobacteraceae</taxon>
        <taxon>Helicobacter</taxon>
    </lineage>
</organism>